<protein>
    <submittedName>
        <fullName evidence="4">Peptidoglycan hydrolase</fullName>
    </submittedName>
</protein>
<dbReference type="GO" id="GO:0071555">
    <property type="term" value="P:cell wall organization"/>
    <property type="evidence" value="ECO:0007669"/>
    <property type="project" value="UniProtKB-KW"/>
</dbReference>
<evidence type="ECO:0000256" key="1">
    <source>
        <dbReference type="ARBA" id="ARBA00022801"/>
    </source>
</evidence>
<sequence>MPTIYLSPSLQPYNKYVGGGDEQYYMNLVADAMVPYLRANGIQYSRNTVGTSLAQAIRESNSGYYDLHLALHSNAAPEHLSGKLQGTDVYYYQYSNAGKRAADIIAQNFKQIYPDPSKVRALPTTTLVELTKTNAPAVLIEIAYHDNVQDADWIRNNIDAIAKNIVKSLTEYFGLPFISNVEAPKQGTVVTQGSPLNIRARPSTDAQVVGQIPKGATVTVLGRWQDWYVVNYNGTVGYASASFIRV</sequence>
<evidence type="ECO:0000313" key="5">
    <source>
        <dbReference type="Proteomes" id="UP000249377"/>
    </source>
</evidence>
<dbReference type="Proteomes" id="UP000249377">
    <property type="component" value="Unassembled WGS sequence"/>
</dbReference>
<dbReference type="Pfam" id="PF08239">
    <property type="entry name" value="SH3_3"/>
    <property type="match status" value="1"/>
</dbReference>
<dbReference type="SMART" id="SM00646">
    <property type="entry name" value="Ami_3"/>
    <property type="match status" value="1"/>
</dbReference>
<dbReference type="AlphaFoldDB" id="A0A328U8L2"/>
<dbReference type="CDD" id="cd02696">
    <property type="entry name" value="MurNAc-LAA"/>
    <property type="match status" value="1"/>
</dbReference>
<organism evidence="4 5">
    <name type="scientific">Hydrogeniiclostridium mannosilyticum</name>
    <dbReference type="NCBI Taxonomy" id="2764322"/>
    <lineage>
        <taxon>Bacteria</taxon>
        <taxon>Bacillati</taxon>
        <taxon>Bacillota</taxon>
        <taxon>Clostridia</taxon>
        <taxon>Eubacteriales</taxon>
        <taxon>Acutalibacteraceae</taxon>
        <taxon>Hydrogeniiclostridium</taxon>
    </lineage>
</organism>
<dbReference type="PANTHER" id="PTHR34408">
    <property type="entry name" value="FAMILY PROTEIN, PUTATIVE-RELATED"/>
    <property type="match status" value="1"/>
</dbReference>
<dbReference type="InterPro" id="IPR052354">
    <property type="entry name" value="Cell_Wall_Dynamics_Protein"/>
</dbReference>
<dbReference type="GO" id="GO:0009253">
    <property type="term" value="P:peptidoglycan catabolic process"/>
    <property type="evidence" value="ECO:0007669"/>
    <property type="project" value="InterPro"/>
</dbReference>
<accession>A0A328U8L2</accession>
<reference evidence="4 5" key="1">
    <citation type="submission" date="2018-06" db="EMBL/GenBank/DDBJ databases">
        <title>Noncontiguous genome sequence of Ruminococcaceae bacterium ASD2818.</title>
        <authorList>
            <person name="Chaplin A.V."/>
            <person name="Sokolova S.R."/>
            <person name="Kochetkova T.O."/>
            <person name="Goltsov A.Y."/>
            <person name="Trofimov D.Y."/>
            <person name="Efimov B.A."/>
        </authorList>
    </citation>
    <scope>NUCLEOTIDE SEQUENCE [LARGE SCALE GENOMIC DNA]</scope>
    <source>
        <strain evidence="4 5">ASD2818</strain>
    </source>
</reference>
<keyword evidence="1 4" id="KW-0378">Hydrolase</keyword>
<dbReference type="PANTHER" id="PTHR34408:SF1">
    <property type="entry name" value="GLYCOSYL HYDROLASE FAMILY 19 DOMAIN-CONTAINING PROTEIN HI_1415"/>
    <property type="match status" value="1"/>
</dbReference>
<dbReference type="InterPro" id="IPR003646">
    <property type="entry name" value="SH3-like_bac-type"/>
</dbReference>
<gene>
    <name evidence="4" type="ORF">DPQ25_12680</name>
</gene>
<feature type="domain" description="SH3b" evidence="3">
    <location>
        <begin position="184"/>
        <end position="246"/>
    </location>
</feature>
<dbReference type="InterPro" id="IPR002508">
    <property type="entry name" value="MurNAc-LAA_cat"/>
</dbReference>
<dbReference type="EMBL" id="QLYR01000012">
    <property type="protein sequence ID" value="RAQ22485.1"/>
    <property type="molecule type" value="Genomic_DNA"/>
</dbReference>
<keyword evidence="2" id="KW-0961">Cell wall biogenesis/degradation</keyword>
<name>A0A328U8L2_9FIRM</name>
<dbReference type="Gene3D" id="2.30.30.40">
    <property type="entry name" value="SH3 Domains"/>
    <property type="match status" value="1"/>
</dbReference>
<evidence type="ECO:0000313" key="4">
    <source>
        <dbReference type="EMBL" id="RAQ22485.1"/>
    </source>
</evidence>
<dbReference type="Gene3D" id="3.40.630.40">
    <property type="entry name" value="Zn-dependent exopeptidases"/>
    <property type="match status" value="1"/>
</dbReference>
<keyword evidence="5" id="KW-1185">Reference proteome</keyword>
<dbReference type="Pfam" id="PF01520">
    <property type="entry name" value="Amidase_3"/>
    <property type="match status" value="1"/>
</dbReference>
<evidence type="ECO:0000256" key="2">
    <source>
        <dbReference type="ARBA" id="ARBA00023316"/>
    </source>
</evidence>
<dbReference type="GO" id="GO:0008745">
    <property type="term" value="F:N-acetylmuramoyl-L-alanine amidase activity"/>
    <property type="evidence" value="ECO:0007669"/>
    <property type="project" value="InterPro"/>
</dbReference>
<evidence type="ECO:0000259" key="3">
    <source>
        <dbReference type="PROSITE" id="PS51781"/>
    </source>
</evidence>
<dbReference type="SUPFAM" id="SSF53187">
    <property type="entry name" value="Zn-dependent exopeptidases"/>
    <property type="match status" value="1"/>
</dbReference>
<proteinExistence type="predicted"/>
<comment type="caution">
    <text evidence="4">The sequence shown here is derived from an EMBL/GenBank/DDBJ whole genome shotgun (WGS) entry which is preliminary data.</text>
</comment>
<dbReference type="SMART" id="SM00287">
    <property type="entry name" value="SH3b"/>
    <property type="match status" value="1"/>
</dbReference>
<dbReference type="PROSITE" id="PS51781">
    <property type="entry name" value="SH3B"/>
    <property type="match status" value="1"/>
</dbReference>
<dbReference type="RefSeq" id="WP_112333546.1">
    <property type="nucleotide sequence ID" value="NZ_JADPHD010000013.1"/>
</dbReference>